<feature type="domain" description="DinB-like" evidence="1">
    <location>
        <begin position="17"/>
        <end position="174"/>
    </location>
</feature>
<dbReference type="InterPro" id="IPR024775">
    <property type="entry name" value="DinB-like"/>
</dbReference>
<evidence type="ECO:0000313" key="2">
    <source>
        <dbReference type="EMBL" id="RZS97403.1"/>
    </source>
</evidence>
<sequence>MDIKTQHWINELDHLSEEIKASFGSLEKETLFLKPDSKTWSIAENLEHLITVNSSYFPIFKQLIDNTFVGAFIGKFSFFTKLFGNMIYRSVSDGGKKKIRTFPLWEPKIKEGEEHIIEKFLSHQDDLKNWIKELGPYIEKEAIIHSPANKLIVYSLPQALDIMVAHEKRHLQQAKNVLNIVRQ</sequence>
<dbReference type="Proteomes" id="UP000292209">
    <property type="component" value="Unassembled WGS sequence"/>
</dbReference>
<evidence type="ECO:0000259" key="1">
    <source>
        <dbReference type="Pfam" id="PF12867"/>
    </source>
</evidence>
<dbReference type="OrthoDB" id="1524454at2"/>
<organism evidence="2 3">
    <name type="scientific">Cecembia calidifontis</name>
    <dbReference type="NCBI Taxonomy" id="1187080"/>
    <lineage>
        <taxon>Bacteria</taxon>
        <taxon>Pseudomonadati</taxon>
        <taxon>Bacteroidota</taxon>
        <taxon>Cytophagia</taxon>
        <taxon>Cytophagales</taxon>
        <taxon>Cyclobacteriaceae</taxon>
        <taxon>Cecembia</taxon>
    </lineage>
</organism>
<dbReference type="Pfam" id="PF12867">
    <property type="entry name" value="DinB_2"/>
    <property type="match status" value="1"/>
</dbReference>
<dbReference type="Gene3D" id="1.20.120.450">
    <property type="entry name" value="dinb family like domain"/>
    <property type="match status" value="1"/>
</dbReference>
<dbReference type="InterPro" id="IPR034660">
    <property type="entry name" value="DinB/YfiT-like"/>
</dbReference>
<dbReference type="SUPFAM" id="SSF109854">
    <property type="entry name" value="DinB/YfiT-like putative metalloenzymes"/>
    <property type="match status" value="1"/>
</dbReference>
<reference evidence="2 3" key="1">
    <citation type="submission" date="2019-02" db="EMBL/GenBank/DDBJ databases">
        <title>Genomic Encyclopedia of Archaeal and Bacterial Type Strains, Phase II (KMG-II): from individual species to whole genera.</title>
        <authorList>
            <person name="Goeker M."/>
        </authorList>
    </citation>
    <scope>NUCLEOTIDE SEQUENCE [LARGE SCALE GENOMIC DNA]</scope>
    <source>
        <strain evidence="2 3">DSM 21411</strain>
    </source>
</reference>
<dbReference type="RefSeq" id="WP_130276295.1">
    <property type="nucleotide sequence ID" value="NZ_SGXG01000001.1"/>
</dbReference>
<comment type="caution">
    <text evidence="2">The sequence shown here is derived from an EMBL/GenBank/DDBJ whole genome shotgun (WGS) entry which is preliminary data.</text>
</comment>
<evidence type="ECO:0000313" key="3">
    <source>
        <dbReference type="Proteomes" id="UP000292209"/>
    </source>
</evidence>
<proteinExistence type="predicted"/>
<dbReference type="AlphaFoldDB" id="A0A4Q7PAV1"/>
<protein>
    <submittedName>
        <fullName evidence="2">DinB family protein</fullName>
    </submittedName>
</protein>
<keyword evidence="3" id="KW-1185">Reference proteome</keyword>
<name>A0A4Q7PAV1_9BACT</name>
<gene>
    <name evidence="2" type="ORF">BC751_3009</name>
</gene>
<dbReference type="EMBL" id="SGXG01000001">
    <property type="protein sequence ID" value="RZS97403.1"/>
    <property type="molecule type" value="Genomic_DNA"/>
</dbReference>
<accession>A0A4Q7PAV1</accession>